<dbReference type="InterPro" id="IPR000504">
    <property type="entry name" value="RRM_dom"/>
</dbReference>
<comment type="caution">
    <text evidence="4">The sequence shown here is derived from an EMBL/GenBank/DDBJ whole genome shotgun (WGS) entry which is preliminary data.</text>
</comment>
<feature type="domain" description="RRM" evidence="3">
    <location>
        <begin position="87"/>
        <end position="153"/>
    </location>
</feature>
<dbReference type="PROSITE" id="PS50102">
    <property type="entry name" value="RRM"/>
    <property type="match status" value="1"/>
</dbReference>
<protein>
    <recommendedName>
        <fullName evidence="3">RRM domain-containing protein</fullName>
    </recommendedName>
</protein>
<dbReference type="Proteomes" id="UP000807159">
    <property type="component" value="Chromosome 8"/>
</dbReference>
<dbReference type="SMART" id="SM00360">
    <property type="entry name" value="RRM"/>
    <property type="match status" value="1"/>
</dbReference>
<gene>
    <name evidence="4" type="ORF">H0E87_016399</name>
</gene>
<name>A0A8T2Y9B5_POPDE</name>
<dbReference type="Gene3D" id="3.30.70.330">
    <property type="match status" value="1"/>
</dbReference>
<dbReference type="GO" id="GO:0003723">
    <property type="term" value="F:RNA binding"/>
    <property type="evidence" value="ECO:0007669"/>
    <property type="project" value="UniProtKB-UniRule"/>
</dbReference>
<dbReference type="PANTHER" id="PTHR23236:SF24">
    <property type="entry name" value="PHRAGMOPLASTIN INTERACTING PROTEIN 1"/>
    <property type="match status" value="1"/>
</dbReference>
<evidence type="ECO:0000313" key="5">
    <source>
        <dbReference type="Proteomes" id="UP000807159"/>
    </source>
</evidence>
<organism evidence="4 5">
    <name type="scientific">Populus deltoides</name>
    <name type="common">Eastern poplar</name>
    <name type="synonym">Eastern cottonwood</name>
    <dbReference type="NCBI Taxonomy" id="3696"/>
    <lineage>
        <taxon>Eukaryota</taxon>
        <taxon>Viridiplantae</taxon>
        <taxon>Streptophyta</taxon>
        <taxon>Embryophyta</taxon>
        <taxon>Tracheophyta</taxon>
        <taxon>Spermatophyta</taxon>
        <taxon>Magnoliopsida</taxon>
        <taxon>eudicotyledons</taxon>
        <taxon>Gunneridae</taxon>
        <taxon>Pentapetalae</taxon>
        <taxon>rosids</taxon>
        <taxon>fabids</taxon>
        <taxon>Malpighiales</taxon>
        <taxon>Salicaceae</taxon>
        <taxon>Saliceae</taxon>
        <taxon>Populus</taxon>
    </lineage>
</organism>
<dbReference type="InterPro" id="IPR012677">
    <property type="entry name" value="Nucleotide-bd_a/b_plait_sf"/>
</dbReference>
<evidence type="ECO:0000256" key="2">
    <source>
        <dbReference type="PROSITE-ProRule" id="PRU00176"/>
    </source>
</evidence>
<evidence type="ECO:0000256" key="1">
    <source>
        <dbReference type="ARBA" id="ARBA00022884"/>
    </source>
</evidence>
<keyword evidence="1 2" id="KW-0694">RNA-binding</keyword>
<reference evidence="4" key="1">
    <citation type="journal article" date="2021" name="J. Hered.">
        <title>Genome Assembly of Salicaceae Populus deltoides (Eastern Cottonwood) I-69 Based on Nanopore Sequencing and Hi-C Technologies.</title>
        <authorList>
            <person name="Bai S."/>
            <person name="Wu H."/>
            <person name="Zhang J."/>
            <person name="Pan Z."/>
            <person name="Zhao W."/>
            <person name="Li Z."/>
            <person name="Tong C."/>
        </authorList>
    </citation>
    <scope>NUCLEOTIDE SEQUENCE</scope>
    <source>
        <tissue evidence="4">Leaf</tissue>
    </source>
</reference>
<dbReference type="InterPro" id="IPR035979">
    <property type="entry name" value="RBD_domain_sf"/>
</dbReference>
<dbReference type="Pfam" id="PF00076">
    <property type="entry name" value="RRM_1"/>
    <property type="match status" value="1"/>
</dbReference>
<dbReference type="EMBL" id="JACEGQ020000008">
    <property type="protein sequence ID" value="KAH8501592.1"/>
    <property type="molecule type" value="Genomic_DNA"/>
</dbReference>
<keyword evidence="5" id="KW-1185">Reference proteome</keyword>
<dbReference type="AlphaFoldDB" id="A0A8T2Y9B5"/>
<dbReference type="SUPFAM" id="SSF54928">
    <property type="entry name" value="RNA-binding domain, RBD"/>
    <property type="match status" value="1"/>
</dbReference>
<evidence type="ECO:0000313" key="4">
    <source>
        <dbReference type="EMBL" id="KAH8501592.1"/>
    </source>
</evidence>
<proteinExistence type="predicted"/>
<accession>A0A8T2Y9B5</accession>
<sequence length="187" mass="20791">MSSAPQGDQIAGRKYYEIHQNFAQNLVAGYALNPLGFLQLLTEAAAKRALVFDGSDMGGFYLKIQPYRTTRANKGANFAPGIVEGFNRIYVGNLSWDITDDGLRKFFSDCKNHLYVSETGGFRGYGHVDFSNNASLMKALKLDQQIFCGRRIKCSAYGYECDEVNDGVPSISSGKMKRRTCYECGEN</sequence>
<dbReference type="PANTHER" id="PTHR23236">
    <property type="entry name" value="EUKARYOTIC TRANSLATION INITIATION FACTOR 4B/4H"/>
    <property type="match status" value="1"/>
</dbReference>
<evidence type="ECO:0000259" key="3">
    <source>
        <dbReference type="PROSITE" id="PS50102"/>
    </source>
</evidence>